<reference evidence="1" key="1">
    <citation type="submission" date="2020-05" db="EMBL/GenBank/DDBJ databases">
        <title>Phylogenomic resolution of chytrid fungi.</title>
        <authorList>
            <person name="Stajich J.E."/>
            <person name="Amses K."/>
            <person name="Simmons R."/>
            <person name="Seto K."/>
            <person name="Myers J."/>
            <person name="Bonds A."/>
            <person name="Quandt C.A."/>
            <person name="Barry K."/>
            <person name="Liu P."/>
            <person name="Grigoriev I."/>
            <person name="Longcore J.E."/>
            <person name="James T.Y."/>
        </authorList>
    </citation>
    <scope>NUCLEOTIDE SEQUENCE</scope>
    <source>
        <strain evidence="1">JEL0379</strain>
    </source>
</reference>
<dbReference type="EMBL" id="JADGJQ010000158">
    <property type="protein sequence ID" value="KAJ3166782.1"/>
    <property type="molecule type" value="Genomic_DNA"/>
</dbReference>
<evidence type="ECO:0000313" key="1">
    <source>
        <dbReference type="EMBL" id="KAJ3166782.1"/>
    </source>
</evidence>
<accession>A0AAD5TAT1</accession>
<sequence length="546" mass="61597">MGASTGPQGNLTSSLHDTDLSVFHKSQLDEKNREIEDLRVKLLEASRNASIVHENPLGIVIVTTVVEHEMSSLREMVGSIHRWSQPNRDPQGPEIPHLVVYAFDLPEKFKHEISMWKNVVVLDAANTLFLGGRDVLSAYEKPRASDSYVRARVLEAQLEFFPAVLLVNNTVRFEEEALTKITHAIATNGYVFANANDHASELFVVGFAHGSPAFDSHVRHKLRCFHKYQCPRDFRDQVEAHQKTYADVAALAEIDLQEASDVGFFYCQILIRTDVLYTPFGELEQSVASNITNPTGKPFISLGMLTLTTSNIPRWEDAVPLTRFIASFFATVTEAEFDKYLFVIYIGFDEEDRFFDDSEILPEIDSHLKSLAGNRDVAFRFIRMPFTKGWVTYLWNGLFAFAIRDGADYFMQVNDDLDFTTPGWATLFAESIDANHGFGVTGPSDHGGELLTQALVGKIHYIIFGRLYPFNLKDWFSDNWLTKVYGPSNTFSLPVGMHHRPEQARYAPCSADEGRFLEILAHDIKLIAAWQANETNAEMLPLANPT</sequence>
<dbReference type="Proteomes" id="UP001212152">
    <property type="component" value="Unassembled WGS sequence"/>
</dbReference>
<comment type="caution">
    <text evidence="1">The sequence shown here is derived from an EMBL/GenBank/DDBJ whole genome shotgun (WGS) entry which is preliminary data.</text>
</comment>
<organism evidence="1 2">
    <name type="scientific">Geranomyces variabilis</name>
    <dbReference type="NCBI Taxonomy" id="109894"/>
    <lineage>
        <taxon>Eukaryota</taxon>
        <taxon>Fungi</taxon>
        <taxon>Fungi incertae sedis</taxon>
        <taxon>Chytridiomycota</taxon>
        <taxon>Chytridiomycota incertae sedis</taxon>
        <taxon>Chytridiomycetes</taxon>
        <taxon>Spizellomycetales</taxon>
        <taxon>Powellomycetaceae</taxon>
        <taxon>Geranomyces</taxon>
    </lineage>
</organism>
<evidence type="ECO:0000313" key="2">
    <source>
        <dbReference type="Proteomes" id="UP001212152"/>
    </source>
</evidence>
<dbReference type="AlphaFoldDB" id="A0AAD5TAT1"/>
<proteinExistence type="predicted"/>
<protein>
    <submittedName>
        <fullName evidence="1">Uncharacterized protein</fullName>
    </submittedName>
</protein>
<name>A0AAD5TAT1_9FUNG</name>
<gene>
    <name evidence="1" type="ORF">HDU87_001916</name>
</gene>
<keyword evidence="2" id="KW-1185">Reference proteome</keyword>